<sequence length="242" mass="28575">MGEGQGEVTYVSRNEFGNAPQRQFQNKAMPQPRIRDEEVERRDGKVVPKQTKELMDIQELMTNNLEDKTEKGRDEIIITQFYSKFSPVIQVTMDKHRRQIVSPQDLVTFWDNLEKELIIQDELLEQWLQKHHRLVINKTKLPDQDTMDKLEDTISIVNTTDNRHGYFCHLRPMEIMFFWKYYKTQPLEIEAKIEYKAQKENVFDDFLSQKYGVDTQGQCNPSTLDLKSNGDSINIVENKSQI</sequence>
<protein>
    <submittedName>
        <fullName evidence="3">Uncharacterized protein</fullName>
    </submittedName>
</protein>
<feature type="compositionally biased region" description="Basic and acidic residues" evidence="1">
    <location>
        <begin position="33"/>
        <end position="45"/>
    </location>
</feature>
<reference evidence="3" key="1">
    <citation type="submission" date="2022-11" db="UniProtKB">
        <authorList>
            <consortium name="WormBaseParasite"/>
        </authorList>
    </citation>
    <scope>IDENTIFICATION</scope>
</reference>
<dbReference type="Proteomes" id="UP000887565">
    <property type="component" value="Unplaced"/>
</dbReference>
<dbReference type="AlphaFoldDB" id="A0A915JPB9"/>
<feature type="region of interest" description="Disordered" evidence="1">
    <location>
        <begin position="1"/>
        <end position="45"/>
    </location>
</feature>
<name>A0A915JPB9_ROMCU</name>
<dbReference type="WBParaSite" id="nRc.2.0.1.t27932-RA">
    <property type="protein sequence ID" value="nRc.2.0.1.t27932-RA"/>
    <property type="gene ID" value="nRc.2.0.1.g27932"/>
</dbReference>
<evidence type="ECO:0000313" key="3">
    <source>
        <dbReference type="WBParaSite" id="nRc.2.0.1.t27932-RA"/>
    </source>
</evidence>
<keyword evidence="2" id="KW-1185">Reference proteome</keyword>
<evidence type="ECO:0000313" key="2">
    <source>
        <dbReference type="Proteomes" id="UP000887565"/>
    </source>
</evidence>
<proteinExistence type="predicted"/>
<accession>A0A915JPB9</accession>
<organism evidence="2 3">
    <name type="scientific">Romanomermis culicivorax</name>
    <name type="common">Nematode worm</name>
    <dbReference type="NCBI Taxonomy" id="13658"/>
    <lineage>
        <taxon>Eukaryota</taxon>
        <taxon>Metazoa</taxon>
        <taxon>Ecdysozoa</taxon>
        <taxon>Nematoda</taxon>
        <taxon>Enoplea</taxon>
        <taxon>Dorylaimia</taxon>
        <taxon>Mermithida</taxon>
        <taxon>Mermithoidea</taxon>
        <taxon>Mermithidae</taxon>
        <taxon>Romanomermis</taxon>
    </lineage>
</organism>
<evidence type="ECO:0000256" key="1">
    <source>
        <dbReference type="SAM" id="MobiDB-lite"/>
    </source>
</evidence>